<feature type="compositionally biased region" description="Basic residues" evidence="1">
    <location>
        <begin position="24"/>
        <end position="42"/>
    </location>
</feature>
<feature type="compositionally biased region" description="Low complexity" evidence="1">
    <location>
        <begin position="1"/>
        <end position="23"/>
    </location>
</feature>
<dbReference type="PROSITE" id="PS51222">
    <property type="entry name" value="DCD"/>
    <property type="match status" value="1"/>
</dbReference>
<feature type="region of interest" description="Disordered" evidence="1">
    <location>
        <begin position="437"/>
        <end position="473"/>
    </location>
</feature>
<feature type="domain" description="DCD" evidence="2">
    <location>
        <begin position="44"/>
        <end position="170"/>
    </location>
</feature>
<name>A0AA88DJ87_FICCA</name>
<dbReference type="Pfam" id="PF10539">
    <property type="entry name" value="Dev_Cell_Death"/>
    <property type="match status" value="1"/>
</dbReference>
<evidence type="ECO:0000313" key="3">
    <source>
        <dbReference type="EMBL" id="GMN49374.1"/>
    </source>
</evidence>
<comment type="caution">
    <text evidence="3">The sequence shown here is derived from an EMBL/GenBank/DDBJ whole genome shotgun (WGS) entry which is preliminary data.</text>
</comment>
<reference evidence="3" key="1">
    <citation type="submission" date="2023-07" db="EMBL/GenBank/DDBJ databases">
        <title>draft genome sequence of fig (Ficus carica).</title>
        <authorList>
            <person name="Takahashi T."/>
            <person name="Nishimura K."/>
        </authorList>
    </citation>
    <scope>NUCLEOTIDE SEQUENCE</scope>
</reference>
<dbReference type="Proteomes" id="UP001187192">
    <property type="component" value="Unassembled WGS sequence"/>
</dbReference>
<organism evidence="3 4">
    <name type="scientific">Ficus carica</name>
    <name type="common">Common fig</name>
    <dbReference type="NCBI Taxonomy" id="3494"/>
    <lineage>
        <taxon>Eukaryota</taxon>
        <taxon>Viridiplantae</taxon>
        <taxon>Streptophyta</taxon>
        <taxon>Embryophyta</taxon>
        <taxon>Tracheophyta</taxon>
        <taxon>Spermatophyta</taxon>
        <taxon>Magnoliopsida</taxon>
        <taxon>eudicotyledons</taxon>
        <taxon>Gunneridae</taxon>
        <taxon>Pentapetalae</taxon>
        <taxon>rosids</taxon>
        <taxon>fabids</taxon>
        <taxon>Rosales</taxon>
        <taxon>Moraceae</taxon>
        <taxon>Ficeae</taxon>
        <taxon>Ficus</taxon>
    </lineage>
</organism>
<dbReference type="EMBL" id="BTGU01000030">
    <property type="protein sequence ID" value="GMN49374.1"/>
    <property type="molecule type" value="Genomic_DNA"/>
</dbReference>
<feature type="region of interest" description="Disordered" evidence="1">
    <location>
        <begin position="1"/>
        <end position="43"/>
    </location>
</feature>
<sequence>MKLKNNTGASSSSAATTLPSTTNNKKRKLMKMKKKKKKKKKSGQSVSGLIFMCNGITKPESYRYRVFGLPRSKSDVVKEIKPGAKLFLYDFDLKLLYGVYKATSLGTLDLEPIAFHGRFPAQVRFEIYKECLPLPESMFKVAIRDNYHGSKFRQELSRTQVKDLISLFRPLNSTAPTIDAPHLSDFAMPQSFPYQVKQNGFQPPPRVHHNPAFQLPDTQSKQVVMPALYGQYGPVASTQPQIEHQQASLPCKVDSSAIIHPTREQRSVVQQPAFSQNFSHHDQYGPTAMIHPPIEHWNVVQHDQHGTVASIHSPIEQRHVIQRVAFPYNVVQHDQYGPMSMMQPPMERRNVVQHDPYGTVESIRSPIEQGHVVQQTAHSHYVADAHNPYLNENPSSSLQDPYRRYRAQLEIVQKDIMVQNASQYAIPSSGYVPENYAQRFPDTGSPVTLQSQASPPSYVPPLPAGHQGELPAHHEPCYPEPVHENLSQAHANLLQRPLPGSCESNVPVSSRYVFSGAAPTYP</sequence>
<dbReference type="AlphaFoldDB" id="A0AA88DJ87"/>
<protein>
    <recommendedName>
        <fullName evidence="2">DCD domain-containing protein</fullName>
    </recommendedName>
</protein>
<dbReference type="PANTHER" id="PTHR46444">
    <property type="entry name" value="DCD (DEVELOPMENT AND CELL DEATH) DOMAIN PROTEIN-RELATED"/>
    <property type="match status" value="1"/>
</dbReference>
<dbReference type="InterPro" id="IPR013989">
    <property type="entry name" value="Dev_and_cell_death_domain"/>
</dbReference>
<feature type="compositionally biased region" description="Polar residues" evidence="1">
    <location>
        <begin position="445"/>
        <end position="455"/>
    </location>
</feature>
<dbReference type="PANTHER" id="PTHR46444:SF19">
    <property type="entry name" value="OS02G0745600 PROTEIN"/>
    <property type="match status" value="1"/>
</dbReference>
<accession>A0AA88DJ87</accession>
<evidence type="ECO:0000313" key="4">
    <source>
        <dbReference type="Proteomes" id="UP001187192"/>
    </source>
</evidence>
<evidence type="ECO:0000259" key="2">
    <source>
        <dbReference type="PROSITE" id="PS51222"/>
    </source>
</evidence>
<evidence type="ECO:0000256" key="1">
    <source>
        <dbReference type="SAM" id="MobiDB-lite"/>
    </source>
</evidence>
<gene>
    <name evidence="3" type="ORF">TIFTF001_018532</name>
</gene>
<proteinExistence type="predicted"/>
<dbReference type="SMART" id="SM00767">
    <property type="entry name" value="DCD"/>
    <property type="match status" value="1"/>
</dbReference>
<keyword evidence="4" id="KW-1185">Reference proteome</keyword>